<keyword evidence="3" id="KW-1185">Reference proteome</keyword>
<evidence type="ECO:0000256" key="1">
    <source>
        <dbReference type="SAM" id="SignalP"/>
    </source>
</evidence>
<name>A0AAD7FZX3_MYCRO</name>
<dbReference type="AlphaFoldDB" id="A0AAD7FZX3"/>
<dbReference type="Proteomes" id="UP001221757">
    <property type="component" value="Unassembled WGS sequence"/>
</dbReference>
<accession>A0AAD7FZX3</accession>
<proteinExistence type="predicted"/>
<keyword evidence="1" id="KW-0732">Signal</keyword>
<dbReference type="EMBL" id="JARKIE010000383">
    <property type="protein sequence ID" value="KAJ7648156.1"/>
    <property type="molecule type" value="Genomic_DNA"/>
</dbReference>
<evidence type="ECO:0000313" key="2">
    <source>
        <dbReference type="EMBL" id="KAJ7648156.1"/>
    </source>
</evidence>
<feature type="signal peptide" evidence="1">
    <location>
        <begin position="1"/>
        <end position="23"/>
    </location>
</feature>
<organism evidence="2 3">
    <name type="scientific">Mycena rosella</name>
    <name type="common">Pink bonnet</name>
    <name type="synonym">Agaricus rosellus</name>
    <dbReference type="NCBI Taxonomy" id="1033263"/>
    <lineage>
        <taxon>Eukaryota</taxon>
        <taxon>Fungi</taxon>
        <taxon>Dikarya</taxon>
        <taxon>Basidiomycota</taxon>
        <taxon>Agaricomycotina</taxon>
        <taxon>Agaricomycetes</taxon>
        <taxon>Agaricomycetidae</taxon>
        <taxon>Agaricales</taxon>
        <taxon>Marasmiineae</taxon>
        <taxon>Mycenaceae</taxon>
        <taxon>Mycena</taxon>
    </lineage>
</organism>
<protein>
    <submittedName>
        <fullName evidence="2">Uncharacterized protein</fullName>
    </submittedName>
</protein>
<feature type="chain" id="PRO_5042121740" evidence="1">
    <location>
        <begin position="24"/>
        <end position="77"/>
    </location>
</feature>
<sequence>MRLLTFVALPLAFIAESSMMVQAFPTPATVGASTSVNRTNPDSAQCLASGSYCQYYWQCCDYYCVTHQQPGPAPYCF</sequence>
<evidence type="ECO:0000313" key="3">
    <source>
        <dbReference type="Proteomes" id="UP001221757"/>
    </source>
</evidence>
<reference evidence="2" key="1">
    <citation type="submission" date="2023-03" db="EMBL/GenBank/DDBJ databases">
        <title>Massive genome expansion in bonnet fungi (Mycena s.s.) driven by repeated elements and novel gene families across ecological guilds.</title>
        <authorList>
            <consortium name="Lawrence Berkeley National Laboratory"/>
            <person name="Harder C.B."/>
            <person name="Miyauchi S."/>
            <person name="Viragh M."/>
            <person name="Kuo A."/>
            <person name="Thoen E."/>
            <person name="Andreopoulos B."/>
            <person name="Lu D."/>
            <person name="Skrede I."/>
            <person name="Drula E."/>
            <person name="Henrissat B."/>
            <person name="Morin E."/>
            <person name="Kohler A."/>
            <person name="Barry K."/>
            <person name="LaButti K."/>
            <person name="Morin E."/>
            <person name="Salamov A."/>
            <person name="Lipzen A."/>
            <person name="Mereny Z."/>
            <person name="Hegedus B."/>
            <person name="Baldrian P."/>
            <person name="Stursova M."/>
            <person name="Weitz H."/>
            <person name="Taylor A."/>
            <person name="Grigoriev I.V."/>
            <person name="Nagy L.G."/>
            <person name="Martin F."/>
            <person name="Kauserud H."/>
        </authorList>
    </citation>
    <scope>NUCLEOTIDE SEQUENCE</scope>
    <source>
        <strain evidence="2">CBHHK067</strain>
    </source>
</reference>
<comment type="caution">
    <text evidence="2">The sequence shown here is derived from an EMBL/GenBank/DDBJ whole genome shotgun (WGS) entry which is preliminary data.</text>
</comment>
<gene>
    <name evidence="2" type="ORF">B0H17DRAFT_1215698</name>
</gene>